<evidence type="ECO:0000259" key="3">
    <source>
        <dbReference type="PROSITE" id="PS50225"/>
    </source>
</evidence>
<dbReference type="Pfam" id="PF07525">
    <property type="entry name" value="SOCS_box"/>
    <property type="match status" value="1"/>
</dbReference>
<dbReference type="OMA" id="FTTHICQ"/>
<dbReference type="InterPro" id="IPR002110">
    <property type="entry name" value="Ankyrin_rpt"/>
</dbReference>
<evidence type="ECO:0000256" key="1">
    <source>
        <dbReference type="PROSITE-ProRule" id="PRU00023"/>
    </source>
</evidence>
<protein>
    <recommendedName>
        <fullName evidence="3">SOCS box domain-containing protein</fullName>
    </recommendedName>
</protein>
<evidence type="ECO:0000313" key="4">
    <source>
        <dbReference type="EMBL" id="KAH9381808.1"/>
    </source>
</evidence>
<feature type="domain" description="SOCS box" evidence="3">
    <location>
        <begin position="308"/>
        <end position="344"/>
    </location>
</feature>
<accession>A0A9J6H468</accession>
<feature type="region of interest" description="Disordered" evidence="2">
    <location>
        <begin position="1"/>
        <end position="28"/>
    </location>
</feature>
<organism evidence="4 5">
    <name type="scientific">Haemaphysalis longicornis</name>
    <name type="common">Bush tick</name>
    <dbReference type="NCBI Taxonomy" id="44386"/>
    <lineage>
        <taxon>Eukaryota</taxon>
        <taxon>Metazoa</taxon>
        <taxon>Ecdysozoa</taxon>
        <taxon>Arthropoda</taxon>
        <taxon>Chelicerata</taxon>
        <taxon>Arachnida</taxon>
        <taxon>Acari</taxon>
        <taxon>Parasitiformes</taxon>
        <taxon>Ixodida</taxon>
        <taxon>Ixodoidea</taxon>
        <taxon>Ixodidae</taxon>
        <taxon>Haemaphysalinae</taxon>
        <taxon>Haemaphysalis</taxon>
    </lineage>
</organism>
<dbReference type="InterPro" id="IPR036036">
    <property type="entry name" value="SOCS_box-like_dom_sf"/>
</dbReference>
<dbReference type="GO" id="GO:0035556">
    <property type="term" value="P:intracellular signal transduction"/>
    <property type="evidence" value="ECO:0007669"/>
    <property type="project" value="InterPro"/>
</dbReference>
<dbReference type="SUPFAM" id="SSF158235">
    <property type="entry name" value="SOCS box-like"/>
    <property type="match status" value="1"/>
</dbReference>
<dbReference type="FunFam" id="1.10.750.20:FF:000001">
    <property type="entry name" value="Ankyrin repeat and SOCS box containing 1"/>
    <property type="match status" value="1"/>
</dbReference>
<dbReference type="PROSITE" id="PS50225">
    <property type="entry name" value="SOCS"/>
    <property type="match status" value="1"/>
</dbReference>
<name>A0A9J6H468_HAELO</name>
<proteinExistence type="predicted"/>
<keyword evidence="1" id="KW-0040">ANK repeat</keyword>
<dbReference type="PROSITE" id="PS50297">
    <property type="entry name" value="ANK_REP_REGION"/>
    <property type="match status" value="1"/>
</dbReference>
<dbReference type="OrthoDB" id="6512897at2759"/>
<evidence type="ECO:0000313" key="5">
    <source>
        <dbReference type="Proteomes" id="UP000821853"/>
    </source>
</evidence>
<feature type="compositionally biased region" description="Acidic residues" evidence="2">
    <location>
        <begin position="1"/>
        <end position="11"/>
    </location>
</feature>
<dbReference type="PROSITE" id="PS50088">
    <property type="entry name" value="ANK_REPEAT"/>
    <property type="match status" value="1"/>
</dbReference>
<gene>
    <name evidence="4" type="ORF">HPB48_010429</name>
</gene>
<comment type="caution">
    <text evidence="4">The sequence shown here is derived from an EMBL/GenBank/DDBJ whole genome shotgun (WGS) entry which is preliminary data.</text>
</comment>
<dbReference type="SMART" id="SM00969">
    <property type="entry name" value="SOCS_box"/>
    <property type="match status" value="1"/>
</dbReference>
<dbReference type="InterPro" id="IPR001496">
    <property type="entry name" value="SOCS_box"/>
</dbReference>
<dbReference type="AlphaFoldDB" id="A0A9J6H468"/>
<reference evidence="4 5" key="1">
    <citation type="journal article" date="2020" name="Cell">
        <title>Large-Scale Comparative Analyses of Tick Genomes Elucidate Their Genetic Diversity and Vector Capacities.</title>
        <authorList>
            <consortium name="Tick Genome and Microbiome Consortium (TIGMIC)"/>
            <person name="Jia N."/>
            <person name="Wang J."/>
            <person name="Shi W."/>
            <person name="Du L."/>
            <person name="Sun Y."/>
            <person name="Zhan W."/>
            <person name="Jiang J.F."/>
            <person name="Wang Q."/>
            <person name="Zhang B."/>
            <person name="Ji P."/>
            <person name="Bell-Sakyi L."/>
            <person name="Cui X.M."/>
            <person name="Yuan T.T."/>
            <person name="Jiang B.G."/>
            <person name="Yang W.F."/>
            <person name="Lam T.T."/>
            <person name="Chang Q.C."/>
            <person name="Ding S.J."/>
            <person name="Wang X.J."/>
            <person name="Zhu J.G."/>
            <person name="Ruan X.D."/>
            <person name="Zhao L."/>
            <person name="Wei J.T."/>
            <person name="Ye R.Z."/>
            <person name="Que T.C."/>
            <person name="Du C.H."/>
            <person name="Zhou Y.H."/>
            <person name="Cheng J.X."/>
            <person name="Dai P.F."/>
            <person name="Guo W.B."/>
            <person name="Han X.H."/>
            <person name="Huang E.J."/>
            <person name="Li L.F."/>
            <person name="Wei W."/>
            <person name="Gao Y.C."/>
            <person name="Liu J.Z."/>
            <person name="Shao H.Z."/>
            <person name="Wang X."/>
            <person name="Wang C.C."/>
            <person name="Yang T.C."/>
            <person name="Huo Q.B."/>
            <person name="Li W."/>
            <person name="Chen H.Y."/>
            <person name="Chen S.E."/>
            <person name="Zhou L.G."/>
            <person name="Ni X.B."/>
            <person name="Tian J.H."/>
            <person name="Sheng Y."/>
            <person name="Liu T."/>
            <person name="Pan Y.S."/>
            <person name="Xia L.Y."/>
            <person name="Li J."/>
            <person name="Zhao F."/>
            <person name="Cao W.C."/>
        </authorList>
    </citation>
    <scope>NUCLEOTIDE SEQUENCE [LARGE SCALE GENOMIC DNA]</scope>
    <source>
        <strain evidence="4">HaeL-2018</strain>
    </source>
</reference>
<keyword evidence="5" id="KW-1185">Reference proteome</keyword>
<feature type="repeat" description="ANK" evidence="1">
    <location>
        <begin position="196"/>
        <end position="224"/>
    </location>
</feature>
<dbReference type="Proteomes" id="UP000821853">
    <property type="component" value="Chromosome 9"/>
</dbReference>
<sequence length="353" mass="39453">MSSDSEDDDSDNLPPAGSKRARLDRPTYNGRMGTAFSVGSPVAEWLLRRHQTACRHPAARLFTTHICQNSLDNYLSTKPSLTGHSMRRRRVTAVEACLTCTMHFHDEGIVKRSLDLLFLCPACVNELVTLTAANSEALYKLVLGGFRTPTAGHVFMDTFEFALRNAPREGCLPCSHGGLVDFPCVDLGLCRCIMRPLYVAIFYSNVRMVSVLLRYGADVRAEDTCRCEEPHHVHPLVRVYNALACGNNGIPARLARHRPHSEDFVRCHQLAVLVMPTHDAELREACYAFSRTVMPGHELEKLVVEKSTLQHKCRLTVRAALARSRAMPSGVEQLPLPKRLQDYILYKGKLASL</sequence>
<dbReference type="Gene3D" id="1.10.750.20">
    <property type="entry name" value="SOCS box"/>
    <property type="match status" value="1"/>
</dbReference>
<dbReference type="EMBL" id="JABSTR010000011">
    <property type="protein sequence ID" value="KAH9381808.1"/>
    <property type="molecule type" value="Genomic_DNA"/>
</dbReference>
<evidence type="ECO:0000256" key="2">
    <source>
        <dbReference type="SAM" id="MobiDB-lite"/>
    </source>
</evidence>
<dbReference type="VEuPathDB" id="VectorBase:HLOH_045521"/>
<dbReference type="CDD" id="cd03587">
    <property type="entry name" value="SOCS"/>
    <property type="match status" value="1"/>
</dbReference>